<protein>
    <submittedName>
        <fullName evidence="1">Uncharacterized protein</fullName>
    </submittedName>
</protein>
<sequence>MVRTVVAVFSRICAVFGVYVLGLPDGDLTNFLGKHSSGLLERRVVPQHVPFLRNSATIRRTPMEIDAQETPFDRLRKFLKESPTTVDGSGLTLRYANVILVAEKLFQERNRVEMVAAGIRTSNFTALMMLEQSESDQEHHSNNRIPDSPIRAAVLPLCFEAQIDAGDLGLRSVDGAEATHKEGESRQ</sequence>
<gene>
    <name evidence="1" type="ORF">ZIOFF_071158</name>
</gene>
<keyword evidence="2" id="KW-1185">Reference proteome</keyword>
<dbReference type="Proteomes" id="UP000734854">
    <property type="component" value="Unassembled WGS sequence"/>
</dbReference>
<organism evidence="1 2">
    <name type="scientific">Zingiber officinale</name>
    <name type="common">Ginger</name>
    <name type="synonym">Amomum zingiber</name>
    <dbReference type="NCBI Taxonomy" id="94328"/>
    <lineage>
        <taxon>Eukaryota</taxon>
        <taxon>Viridiplantae</taxon>
        <taxon>Streptophyta</taxon>
        <taxon>Embryophyta</taxon>
        <taxon>Tracheophyta</taxon>
        <taxon>Spermatophyta</taxon>
        <taxon>Magnoliopsida</taxon>
        <taxon>Liliopsida</taxon>
        <taxon>Zingiberales</taxon>
        <taxon>Zingiberaceae</taxon>
        <taxon>Zingiber</taxon>
    </lineage>
</organism>
<evidence type="ECO:0000313" key="1">
    <source>
        <dbReference type="EMBL" id="KAG6470104.1"/>
    </source>
</evidence>
<reference evidence="1 2" key="1">
    <citation type="submission" date="2020-08" db="EMBL/GenBank/DDBJ databases">
        <title>Plant Genome Project.</title>
        <authorList>
            <person name="Zhang R.-G."/>
        </authorList>
    </citation>
    <scope>NUCLEOTIDE SEQUENCE [LARGE SCALE GENOMIC DNA]</scope>
    <source>
        <tissue evidence="1">Rhizome</tissue>
    </source>
</reference>
<comment type="caution">
    <text evidence="1">The sequence shown here is derived from an EMBL/GenBank/DDBJ whole genome shotgun (WGS) entry which is preliminary data.</text>
</comment>
<proteinExistence type="predicted"/>
<evidence type="ECO:0000313" key="2">
    <source>
        <dbReference type="Proteomes" id="UP000734854"/>
    </source>
</evidence>
<name>A0A8J5CB58_ZINOF</name>
<dbReference type="EMBL" id="JACMSC010000021">
    <property type="protein sequence ID" value="KAG6470104.1"/>
    <property type="molecule type" value="Genomic_DNA"/>
</dbReference>
<dbReference type="AlphaFoldDB" id="A0A8J5CB58"/>
<accession>A0A8J5CB58</accession>